<evidence type="ECO:0000256" key="4">
    <source>
        <dbReference type="ARBA" id="ARBA00023136"/>
    </source>
</evidence>
<dbReference type="SUPFAM" id="SSF81343">
    <property type="entry name" value="Fumarate reductase respiratory complex transmembrane subunits"/>
    <property type="match status" value="1"/>
</dbReference>
<organism evidence="6 7">
    <name type="scientific">Candidatus Segetimicrobium genomatis</name>
    <dbReference type="NCBI Taxonomy" id="2569760"/>
    <lineage>
        <taxon>Bacteria</taxon>
        <taxon>Bacillati</taxon>
        <taxon>Candidatus Sysuimicrobiota</taxon>
        <taxon>Candidatus Sysuimicrobiia</taxon>
        <taxon>Candidatus Sysuimicrobiales</taxon>
        <taxon>Candidatus Segetimicrobiaceae</taxon>
        <taxon>Candidatus Segetimicrobium</taxon>
    </lineage>
</organism>
<reference evidence="6 7" key="1">
    <citation type="journal article" date="2019" name="Nat. Microbiol.">
        <title>Mediterranean grassland soil C-N compound turnover is dependent on rainfall and depth, and is mediated by genomically divergent microorganisms.</title>
        <authorList>
            <person name="Diamond S."/>
            <person name="Andeer P.F."/>
            <person name="Li Z."/>
            <person name="Crits-Christoph A."/>
            <person name="Burstein D."/>
            <person name="Anantharaman K."/>
            <person name="Lane K.R."/>
            <person name="Thomas B.C."/>
            <person name="Pan C."/>
            <person name="Northen T.R."/>
            <person name="Banfield J.F."/>
        </authorList>
    </citation>
    <scope>NUCLEOTIDE SEQUENCE [LARGE SCALE GENOMIC DNA]</scope>
    <source>
        <strain evidence="6">NP_8</strain>
    </source>
</reference>
<keyword evidence="3 5" id="KW-1133">Transmembrane helix</keyword>
<feature type="transmembrane region" description="Helical" evidence="5">
    <location>
        <begin position="105"/>
        <end position="126"/>
    </location>
</feature>
<evidence type="ECO:0000256" key="2">
    <source>
        <dbReference type="ARBA" id="ARBA00022692"/>
    </source>
</evidence>
<keyword evidence="4 5" id="KW-0472">Membrane</keyword>
<dbReference type="Pfam" id="PF02300">
    <property type="entry name" value="Fumarate_red_C"/>
    <property type="match status" value="1"/>
</dbReference>
<accession>A0A537IY12</accession>
<dbReference type="Gene3D" id="1.20.1300.10">
    <property type="entry name" value="Fumarate reductase/succinate dehydrogenase, transmembrane subunit"/>
    <property type="match status" value="1"/>
</dbReference>
<dbReference type="InterPro" id="IPR034804">
    <property type="entry name" value="SQR/QFR_C/D"/>
</dbReference>
<sequence>MTGPYRRPVPSTWWLHNRAYFLFMLRELTSVFIAAYLILLLILLYRLNAGRGAYESYLRFLGAPGMVTFHVIALAAALFHTVTWFNLTPKVLVVRVGARRVPAPIIAGVNYAAWIVFSALVAWIVLRG</sequence>
<comment type="caution">
    <text evidence="6">The sequence shown here is derived from an EMBL/GenBank/DDBJ whole genome shotgun (WGS) entry which is preliminary data.</text>
</comment>
<evidence type="ECO:0000256" key="5">
    <source>
        <dbReference type="SAM" id="Phobius"/>
    </source>
</evidence>
<evidence type="ECO:0000313" key="6">
    <source>
        <dbReference type="EMBL" id="TMI76209.1"/>
    </source>
</evidence>
<dbReference type="InterPro" id="IPR003510">
    <property type="entry name" value="Fumarate_red_C"/>
</dbReference>
<name>A0A537IY12_9BACT</name>
<dbReference type="Proteomes" id="UP000318834">
    <property type="component" value="Unassembled WGS sequence"/>
</dbReference>
<feature type="transmembrane region" description="Helical" evidence="5">
    <location>
        <begin position="20"/>
        <end position="45"/>
    </location>
</feature>
<dbReference type="AlphaFoldDB" id="A0A537IY12"/>
<dbReference type="PIRSF" id="PIRSF000180">
    <property type="entry name" value="FrdC"/>
    <property type="match status" value="1"/>
</dbReference>
<feature type="transmembrane region" description="Helical" evidence="5">
    <location>
        <begin position="57"/>
        <end position="85"/>
    </location>
</feature>
<evidence type="ECO:0000256" key="1">
    <source>
        <dbReference type="ARBA" id="ARBA00022475"/>
    </source>
</evidence>
<gene>
    <name evidence="6" type="ORF">E6H05_04335</name>
</gene>
<proteinExistence type="predicted"/>
<keyword evidence="1" id="KW-1003">Cell membrane</keyword>
<evidence type="ECO:0000313" key="7">
    <source>
        <dbReference type="Proteomes" id="UP000318834"/>
    </source>
</evidence>
<dbReference type="GO" id="GO:0016020">
    <property type="term" value="C:membrane"/>
    <property type="evidence" value="ECO:0007669"/>
    <property type="project" value="InterPro"/>
</dbReference>
<keyword evidence="2 5" id="KW-0812">Transmembrane</keyword>
<evidence type="ECO:0000256" key="3">
    <source>
        <dbReference type="ARBA" id="ARBA00022989"/>
    </source>
</evidence>
<dbReference type="EMBL" id="VBAP01000027">
    <property type="protein sequence ID" value="TMI76209.1"/>
    <property type="molecule type" value="Genomic_DNA"/>
</dbReference>
<protein>
    <submittedName>
        <fullName evidence="6">Fumarate reductase subunit C</fullName>
    </submittedName>
</protein>